<keyword evidence="1" id="KW-0732">Signal</keyword>
<gene>
    <name evidence="2" type="ORF">CPEL01642_LOCUS11333</name>
</gene>
<proteinExistence type="predicted"/>
<name>A0A7S0LDL4_9EUKA</name>
<dbReference type="AlphaFoldDB" id="A0A7S0LDL4"/>
<dbReference type="EMBL" id="HBEY01023809">
    <property type="protein sequence ID" value="CAD8607956.1"/>
    <property type="molecule type" value="Transcribed_RNA"/>
</dbReference>
<protein>
    <recommendedName>
        <fullName evidence="3">N-acetyltransferase domain-containing protein</fullName>
    </recommendedName>
</protein>
<organism evidence="2">
    <name type="scientific">Coccolithus braarudii</name>
    <dbReference type="NCBI Taxonomy" id="221442"/>
    <lineage>
        <taxon>Eukaryota</taxon>
        <taxon>Haptista</taxon>
        <taxon>Haptophyta</taxon>
        <taxon>Prymnesiophyceae</taxon>
        <taxon>Coccolithales</taxon>
        <taxon>Coccolithaceae</taxon>
        <taxon>Coccolithus</taxon>
    </lineage>
</organism>
<evidence type="ECO:0000313" key="2">
    <source>
        <dbReference type="EMBL" id="CAD8607956.1"/>
    </source>
</evidence>
<feature type="signal peptide" evidence="1">
    <location>
        <begin position="1"/>
        <end position="18"/>
    </location>
</feature>
<sequence length="213" mass="22675">MLRPKAMTLWLCMAPVLAVVLNTPLRPVVSASRLGVVEARAQEGLNLATDIKGKAVWDLRKANDADAAKLSKLSGGVYPNEILLPLLSSGHCLVGESNGQLVSAALVHTFKGLKDQEKGVSGGLDERADLISVLAAEGLPSEMRLQTALGALKLLKAKGFSDVLCAVSPDDKENVDFVKQLGLSATKTQVKDVLHFEGPLMSMNPDPQKKIKD</sequence>
<reference evidence="2" key="1">
    <citation type="submission" date="2021-01" db="EMBL/GenBank/DDBJ databases">
        <authorList>
            <person name="Corre E."/>
            <person name="Pelletier E."/>
            <person name="Niang G."/>
            <person name="Scheremetjew M."/>
            <person name="Finn R."/>
            <person name="Kale V."/>
            <person name="Holt S."/>
            <person name="Cochrane G."/>
            <person name="Meng A."/>
            <person name="Brown T."/>
            <person name="Cohen L."/>
        </authorList>
    </citation>
    <scope>NUCLEOTIDE SEQUENCE</scope>
    <source>
        <strain evidence="2">PLY182g</strain>
    </source>
</reference>
<evidence type="ECO:0008006" key="3">
    <source>
        <dbReference type="Google" id="ProtNLM"/>
    </source>
</evidence>
<accession>A0A7S0LDL4</accession>
<evidence type="ECO:0000256" key="1">
    <source>
        <dbReference type="SAM" id="SignalP"/>
    </source>
</evidence>
<feature type="chain" id="PRO_5031293062" description="N-acetyltransferase domain-containing protein" evidence="1">
    <location>
        <begin position="19"/>
        <end position="213"/>
    </location>
</feature>